<reference evidence="1" key="1">
    <citation type="submission" date="2020-11" db="EMBL/GenBank/DDBJ databases">
        <authorList>
            <person name="Whitehead M."/>
        </authorList>
    </citation>
    <scope>NUCLEOTIDE SEQUENCE</scope>
    <source>
        <strain evidence="1">EGII</strain>
    </source>
</reference>
<name>A0A811U944_CERCA</name>
<evidence type="ECO:0000313" key="2">
    <source>
        <dbReference type="Proteomes" id="UP000606786"/>
    </source>
</evidence>
<proteinExistence type="predicted"/>
<accession>A0A811U944</accession>
<keyword evidence="2" id="KW-1185">Reference proteome</keyword>
<gene>
    <name evidence="1" type="ORF">CCAP1982_LOCUS3222</name>
</gene>
<dbReference type="AlphaFoldDB" id="A0A811U944"/>
<organism evidence="1 2">
    <name type="scientific">Ceratitis capitata</name>
    <name type="common">Mediterranean fruit fly</name>
    <name type="synonym">Tephritis capitata</name>
    <dbReference type="NCBI Taxonomy" id="7213"/>
    <lineage>
        <taxon>Eukaryota</taxon>
        <taxon>Metazoa</taxon>
        <taxon>Ecdysozoa</taxon>
        <taxon>Arthropoda</taxon>
        <taxon>Hexapoda</taxon>
        <taxon>Insecta</taxon>
        <taxon>Pterygota</taxon>
        <taxon>Neoptera</taxon>
        <taxon>Endopterygota</taxon>
        <taxon>Diptera</taxon>
        <taxon>Brachycera</taxon>
        <taxon>Muscomorpha</taxon>
        <taxon>Tephritoidea</taxon>
        <taxon>Tephritidae</taxon>
        <taxon>Ceratitis</taxon>
        <taxon>Ceratitis</taxon>
    </lineage>
</organism>
<dbReference type="EMBL" id="CAJHJT010000001">
    <property type="protein sequence ID" value="CAD6994477.1"/>
    <property type="molecule type" value="Genomic_DNA"/>
</dbReference>
<sequence length="106" mass="11867">MLILYVGTFCMNSKNVQTYSKTHDIKTHVHSVPLIGEKPKGNNNNNAWQNILILICMLLPRHIHVDGSVQQQAQQQEQQQLIADVASGHNSSAARKILGLTRGRKK</sequence>
<evidence type="ECO:0000313" key="1">
    <source>
        <dbReference type="EMBL" id="CAD6994477.1"/>
    </source>
</evidence>
<comment type="caution">
    <text evidence="1">The sequence shown here is derived from an EMBL/GenBank/DDBJ whole genome shotgun (WGS) entry which is preliminary data.</text>
</comment>
<dbReference type="Proteomes" id="UP000606786">
    <property type="component" value="Unassembled WGS sequence"/>
</dbReference>
<protein>
    <submittedName>
        <fullName evidence="1">(Mediterranean fruit fly) hypothetical protein</fullName>
    </submittedName>
</protein>